<dbReference type="Proteomes" id="UP000597038">
    <property type="component" value="Unassembled WGS sequence"/>
</dbReference>
<evidence type="ECO:0000256" key="5">
    <source>
        <dbReference type="ARBA" id="ARBA00023235"/>
    </source>
</evidence>
<evidence type="ECO:0000256" key="7">
    <source>
        <dbReference type="HAMAP-Rule" id="MF_01235"/>
    </source>
</evidence>
<accession>A0A2K3ZB34</accession>
<dbReference type="GO" id="GO:0019262">
    <property type="term" value="P:N-acetylneuraminate catabolic process"/>
    <property type="evidence" value="ECO:0007669"/>
    <property type="project" value="UniProtKB-UniRule"/>
</dbReference>
<dbReference type="OrthoDB" id="9781704at2"/>
<evidence type="ECO:0000313" key="10">
    <source>
        <dbReference type="Proteomes" id="UP000256562"/>
    </source>
</evidence>
<dbReference type="PANTHER" id="PTHR36204:SF1">
    <property type="entry name" value="N-ACETYLMANNOSAMINE-6-PHOSPHATE 2-EPIMERASE-RELATED"/>
    <property type="match status" value="1"/>
</dbReference>
<dbReference type="Proteomes" id="UP000256562">
    <property type="component" value="Unassembled WGS sequence"/>
</dbReference>
<dbReference type="KEGG" id="sfq:C7J90_01815"/>
<dbReference type="GO" id="GO:0047465">
    <property type="term" value="F:N-acylglucosamine-6-phosphate 2-epimerase activity"/>
    <property type="evidence" value="ECO:0007669"/>
    <property type="project" value="UniProtKB-EC"/>
</dbReference>
<dbReference type="RefSeq" id="WP_103209521.1">
    <property type="nucleotide sequence ID" value="NZ_CP027770.1"/>
</dbReference>
<dbReference type="InterPro" id="IPR011060">
    <property type="entry name" value="RibuloseP-bd_barrel"/>
</dbReference>
<dbReference type="EMBL" id="QKXQ01000432">
    <property type="protein sequence ID" value="REH93026.1"/>
    <property type="molecule type" value="Genomic_DNA"/>
</dbReference>
<dbReference type="GO" id="GO:0005829">
    <property type="term" value="C:cytosol"/>
    <property type="evidence" value="ECO:0007669"/>
    <property type="project" value="TreeGrafter"/>
</dbReference>
<dbReference type="SUPFAM" id="SSF51366">
    <property type="entry name" value="Ribulose-phoshate binding barrel"/>
    <property type="match status" value="1"/>
</dbReference>
<evidence type="ECO:0000313" key="11">
    <source>
        <dbReference type="Proteomes" id="UP000597038"/>
    </source>
</evidence>
<dbReference type="InterPro" id="IPR013785">
    <property type="entry name" value="Aldolase_TIM"/>
</dbReference>
<evidence type="ECO:0000313" key="9">
    <source>
        <dbReference type="EMBL" id="REH93026.1"/>
    </source>
</evidence>
<dbReference type="GeneID" id="48056944"/>
<dbReference type="GO" id="GO:0005975">
    <property type="term" value="P:carbohydrate metabolic process"/>
    <property type="evidence" value="ECO:0007669"/>
    <property type="project" value="UniProtKB-UniRule"/>
</dbReference>
<dbReference type="CDD" id="cd04729">
    <property type="entry name" value="NanE"/>
    <property type="match status" value="1"/>
</dbReference>
<reference evidence="8 11" key="2">
    <citation type="submission" date="2020-12" db="EMBL/GenBank/DDBJ databases">
        <title>Genomic analysis of Staphylococcus felis from a cat with skin infection.</title>
        <authorList>
            <person name="Aslantas O."/>
            <person name="Keskin O."/>
            <person name="Buyukaltay K."/>
            <person name="Gullu Yucetepe A."/>
        </authorList>
    </citation>
    <scope>NUCLEOTIDE SEQUENCE [LARGE SCALE GENOMIC DNA]</scope>
    <source>
        <strain evidence="8 11">HARRANVET</strain>
    </source>
</reference>
<dbReference type="UniPathway" id="UPA00629">
    <property type="reaction ID" value="UER00682"/>
</dbReference>
<gene>
    <name evidence="7" type="primary">nanE</name>
    <name evidence="9" type="ORF">DOS83_09485</name>
    <name evidence="8" type="ORF">I9026_11225</name>
</gene>
<comment type="pathway">
    <text evidence="3 7">Amino-sugar metabolism; N-acetylneuraminate degradation; D-fructose 6-phosphate from N-acetylneuraminate: step 3/5.</text>
</comment>
<comment type="caution">
    <text evidence="9">The sequence shown here is derived from an EMBL/GenBank/DDBJ whole genome shotgun (WGS) entry which is preliminary data.</text>
</comment>
<comment type="similarity">
    <text evidence="4 7">Belongs to the NanE family.</text>
</comment>
<dbReference type="Gene3D" id="3.20.20.70">
    <property type="entry name" value="Aldolase class I"/>
    <property type="match status" value="1"/>
</dbReference>
<comment type="catalytic activity">
    <reaction evidence="1 7">
        <text>an N-acyl-D-glucosamine 6-phosphate = an N-acyl-D-mannosamine 6-phosphate</text>
        <dbReference type="Rhea" id="RHEA:23932"/>
        <dbReference type="ChEBI" id="CHEBI:57599"/>
        <dbReference type="ChEBI" id="CHEBI:57666"/>
        <dbReference type="EC" id="5.1.3.9"/>
    </reaction>
</comment>
<proteinExistence type="inferred from homology"/>
<dbReference type="EMBL" id="JAEDAQ010000023">
    <property type="protein sequence ID" value="MBH9581941.1"/>
    <property type="molecule type" value="Genomic_DNA"/>
</dbReference>
<dbReference type="PANTHER" id="PTHR36204">
    <property type="entry name" value="N-ACETYLMANNOSAMINE-6-PHOSPHATE 2-EPIMERASE-RELATED"/>
    <property type="match status" value="1"/>
</dbReference>
<reference evidence="9 10" key="1">
    <citation type="journal article" date="2018" name="Vet. Microbiol.">
        <title>Characterisation of Staphylococcus felis isolated from cats using whole genome sequencing.</title>
        <authorList>
            <person name="Worthing K."/>
            <person name="Pang S."/>
            <person name="Trott D.J."/>
            <person name="Abraham S."/>
            <person name="Coombs G.W."/>
            <person name="Jordan D."/>
            <person name="McIntyre L."/>
            <person name="Davies M.R."/>
            <person name="Norris J."/>
        </authorList>
    </citation>
    <scope>NUCLEOTIDE SEQUENCE [LARGE SCALE GENOMIC DNA]</scope>
    <source>
        <strain evidence="9 10">F9</strain>
    </source>
</reference>
<name>A0A2K3ZB34_9STAP</name>
<keyword evidence="6 7" id="KW-0119">Carbohydrate metabolism</keyword>
<comment type="function">
    <text evidence="2 7">Converts N-acetylmannosamine-6-phosphate (ManNAc-6-P) to N-acetylglucosamine-6-phosphate (GlcNAc-6-P).</text>
</comment>
<keyword evidence="11" id="KW-1185">Reference proteome</keyword>
<dbReference type="GO" id="GO:0006053">
    <property type="term" value="P:N-acetylmannosamine catabolic process"/>
    <property type="evidence" value="ECO:0007669"/>
    <property type="project" value="TreeGrafter"/>
</dbReference>
<dbReference type="AlphaFoldDB" id="A0A2K3ZB34"/>
<keyword evidence="5 7" id="KW-0413">Isomerase</keyword>
<evidence type="ECO:0000256" key="3">
    <source>
        <dbReference type="ARBA" id="ARBA00005081"/>
    </source>
</evidence>
<dbReference type="HAMAP" id="MF_01235">
    <property type="entry name" value="ManNAc6P_epimer"/>
    <property type="match status" value="1"/>
</dbReference>
<dbReference type="NCBIfam" id="NF002231">
    <property type="entry name" value="PRK01130.1"/>
    <property type="match status" value="1"/>
</dbReference>
<sequence>MNLPQGLIVSCQALPDEPLHSSFIMSKMALAAKEGGAVGIRANTKEDIIAIKKEVDLPVIGIVKRDYPNSSVFITATRKEIDELIESGCEVIALDATLRKRPDEDLKTLVKYIRQKAPKVEIMADIATIEEAQNADDLGFDYIGTTLYGYTEETKGHLLYENNFQFLTDVLNSVNRKVIAEGNVITPDMLKAVFDKGVYASVVGGAITRPRDITKRFVNMIKEN</sequence>
<dbReference type="Pfam" id="PF04131">
    <property type="entry name" value="NanE"/>
    <property type="match status" value="1"/>
</dbReference>
<protein>
    <recommendedName>
        <fullName evidence="7">Putative N-acetylmannosamine-6-phosphate 2-epimerase</fullName>
        <ecNumber evidence="7">5.1.3.9</ecNumber>
    </recommendedName>
    <alternativeName>
        <fullName evidence="7">ManNAc-6-P epimerase</fullName>
    </alternativeName>
</protein>
<organism evidence="9 10">
    <name type="scientific">Staphylococcus felis</name>
    <dbReference type="NCBI Taxonomy" id="46127"/>
    <lineage>
        <taxon>Bacteria</taxon>
        <taxon>Bacillati</taxon>
        <taxon>Bacillota</taxon>
        <taxon>Bacilli</taxon>
        <taxon>Bacillales</taxon>
        <taxon>Staphylococcaceae</taxon>
        <taxon>Staphylococcus</taxon>
    </lineage>
</organism>
<evidence type="ECO:0000256" key="2">
    <source>
        <dbReference type="ARBA" id="ARBA00002147"/>
    </source>
</evidence>
<dbReference type="FunFam" id="3.20.20.70:FF:000035">
    <property type="entry name" value="Putative N-acetylmannosamine-6-phosphate 2-epimerase"/>
    <property type="match status" value="1"/>
</dbReference>
<evidence type="ECO:0000256" key="6">
    <source>
        <dbReference type="ARBA" id="ARBA00023277"/>
    </source>
</evidence>
<evidence type="ECO:0000256" key="1">
    <source>
        <dbReference type="ARBA" id="ARBA00000056"/>
    </source>
</evidence>
<evidence type="ECO:0000313" key="8">
    <source>
        <dbReference type="EMBL" id="MBH9581941.1"/>
    </source>
</evidence>
<dbReference type="InterPro" id="IPR007260">
    <property type="entry name" value="NanE"/>
</dbReference>
<dbReference type="EC" id="5.1.3.9" evidence="7"/>
<evidence type="ECO:0000256" key="4">
    <source>
        <dbReference type="ARBA" id="ARBA00007439"/>
    </source>
</evidence>